<protein>
    <submittedName>
        <fullName evidence="1">Uncharacterized protein</fullName>
    </submittedName>
</protein>
<name>A0ABQ9HR80_9NEOP</name>
<evidence type="ECO:0000313" key="1">
    <source>
        <dbReference type="EMBL" id="KAJ8886893.1"/>
    </source>
</evidence>
<dbReference type="EMBL" id="JARBHB010000004">
    <property type="protein sequence ID" value="KAJ8886893.1"/>
    <property type="molecule type" value="Genomic_DNA"/>
</dbReference>
<accession>A0ABQ9HR80</accession>
<sequence length="128" mass="14998">MLQKNYFFTRFFVMSTTNSFVLYQETRNCDEWTKCRMVQFLIQLGNAFVEEGNKEQHISSLPGASTNRLNGSHFPGKIPATEKRQTQHHEFVNKHQIGKLARKETSWWCPDCSVALCVPDCFKVYHNY</sequence>
<dbReference type="Proteomes" id="UP001159363">
    <property type="component" value="Chromosome X"/>
</dbReference>
<feature type="non-terminal residue" evidence="1">
    <location>
        <position position="128"/>
    </location>
</feature>
<organism evidence="1 2">
    <name type="scientific">Dryococelus australis</name>
    <dbReference type="NCBI Taxonomy" id="614101"/>
    <lineage>
        <taxon>Eukaryota</taxon>
        <taxon>Metazoa</taxon>
        <taxon>Ecdysozoa</taxon>
        <taxon>Arthropoda</taxon>
        <taxon>Hexapoda</taxon>
        <taxon>Insecta</taxon>
        <taxon>Pterygota</taxon>
        <taxon>Neoptera</taxon>
        <taxon>Polyneoptera</taxon>
        <taxon>Phasmatodea</taxon>
        <taxon>Verophasmatodea</taxon>
        <taxon>Anareolatae</taxon>
        <taxon>Phasmatidae</taxon>
        <taxon>Eurycanthinae</taxon>
        <taxon>Dryococelus</taxon>
    </lineage>
</organism>
<keyword evidence="2" id="KW-1185">Reference proteome</keyword>
<comment type="caution">
    <text evidence="1">The sequence shown here is derived from an EMBL/GenBank/DDBJ whole genome shotgun (WGS) entry which is preliminary data.</text>
</comment>
<proteinExistence type="predicted"/>
<gene>
    <name evidence="1" type="ORF">PR048_013105</name>
</gene>
<evidence type="ECO:0000313" key="2">
    <source>
        <dbReference type="Proteomes" id="UP001159363"/>
    </source>
</evidence>
<reference evidence="1 2" key="1">
    <citation type="submission" date="2023-02" db="EMBL/GenBank/DDBJ databases">
        <title>LHISI_Scaffold_Assembly.</title>
        <authorList>
            <person name="Stuart O.P."/>
            <person name="Cleave R."/>
            <person name="Magrath M.J.L."/>
            <person name="Mikheyev A.S."/>
        </authorList>
    </citation>
    <scope>NUCLEOTIDE SEQUENCE [LARGE SCALE GENOMIC DNA]</scope>
    <source>
        <strain evidence="1">Daus_M_001</strain>
        <tissue evidence="1">Leg muscle</tissue>
    </source>
</reference>